<reference evidence="2 3" key="1">
    <citation type="journal article" date="2008" name="Appl. Environ. Microbiol.">
        <title>Genomic insights into Mn(II) oxidation by the marine alphaproteobacterium Aurantimonas sp. strain SI85-9A1.</title>
        <authorList>
            <person name="Dick G.J."/>
            <person name="Podell S."/>
            <person name="Johnson H.A."/>
            <person name="Rivera-Espinoza Y."/>
            <person name="Bernier-Latmani R."/>
            <person name="McCarthy J.K."/>
            <person name="Torpey J.W."/>
            <person name="Clement B.G."/>
            <person name="Gaasterland T."/>
            <person name="Tebo B.M."/>
        </authorList>
    </citation>
    <scope>NUCLEOTIDE SEQUENCE [LARGE SCALE GENOMIC DNA]</scope>
    <source>
        <strain evidence="2 3">SI85-9A1</strain>
    </source>
</reference>
<proteinExistence type="predicted"/>
<dbReference type="HOGENOM" id="CLU_1093335_0_0_5"/>
<dbReference type="EMBL" id="AAPJ01000009">
    <property type="protein sequence ID" value="EAS48525.1"/>
    <property type="molecule type" value="Genomic_DNA"/>
</dbReference>
<dbReference type="Proteomes" id="UP000000321">
    <property type="component" value="Unassembled WGS sequence"/>
</dbReference>
<dbReference type="Pfam" id="PF09538">
    <property type="entry name" value="FYDLN_acid"/>
    <property type="match status" value="1"/>
</dbReference>
<protein>
    <recommendedName>
        <fullName evidence="4">TIGR02300 family protein</fullName>
    </recommendedName>
</protein>
<comment type="caution">
    <text evidence="2">The sequence shown here is derived from an EMBL/GenBank/DDBJ whole genome shotgun (WGS) entry which is preliminary data.</text>
</comment>
<gene>
    <name evidence="2" type="ORF">SI859A1_03544</name>
</gene>
<feature type="compositionally biased region" description="Acidic residues" evidence="1">
    <location>
        <begin position="212"/>
        <end position="242"/>
    </location>
</feature>
<feature type="compositionally biased region" description="Basic and acidic residues" evidence="1">
    <location>
        <begin position="201"/>
        <end position="211"/>
    </location>
</feature>
<evidence type="ECO:0008006" key="4">
    <source>
        <dbReference type="Google" id="ProtNLM"/>
    </source>
</evidence>
<feature type="region of interest" description="Disordered" evidence="1">
    <location>
        <begin position="157"/>
        <end position="254"/>
    </location>
</feature>
<dbReference type="AlphaFoldDB" id="Q1YE74"/>
<dbReference type="InterPro" id="IPR012644">
    <property type="entry name" value="CHP02300_FYDLN_acid"/>
</dbReference>
<feature type="region of interest" description="Disordered" evidence="1">
    <location>
        <begin position="1"/>
        <end position="44"/>
    </location>
</feature>
<feature type="compositionally biased region" description="Low complexity" evidence="1">
    <location>
        <begin position="157"/>
        <end position="168"/>
    </location>
</feature>
<dbReference type="BioCyc" id="AURANTIMONAS:SI859A1_03544-MONOMER"/>
<evidence type="ECO:0000256" key="1">
    <source>
        <dbReference type="SAM" id="MobiDB-lite"/>
    </source>
</evidence>
<evidence type="ECO:0000313" key="2">
    <source>
        <dbReference type="EMBL" id="EAS48525.1"/>
    </source>
</evidence>
<sequence>METGGRDGGPFCRPNRALTRAGLGRMGPTDFQRTGTASRKRQIPAASRACRGGVGGFVAALGGPVCLFRPVPRIGRDRPPHATRTPINQLDASGDHPDHHEAIMAKSELGTKRTDPETGKKFYDLNRDPIVSPFTGKTYPLSFFETVEVSRSSAAAAKAKAKAAAAKQAADEEEEEDEDDTVEIEQTDNTVSLNDVEEEEGTAKAKAKTDVDETDDEDATADDDDDDAAYLPDDEDDDDDVSDIIGGGRDDDED</sequence>
<name>Q1YE74_AURMS</name>
<keyword evidence="3" id="KW-1185">Reference proteome</keyword>
<dbReference type="NCBIfam" id="TIGR02300">
    <property type="entry name" value="FYDLN_acid"/>
    <property type="match status" value="1"/>
</dbReference>
<evidence type="ECO:0000313" key="3">
    <source>
        <dbReference type="Proteomes" id="UP000000321"/>
    </source>
</evidence>
<organism evidence="2 3">
    <name type="scientific">Aurantimonas manganoxydans (strain ATCC BAA-1229 / DSM 21871 / SI85-9A1)</name>
    <dbReference type="NCBI Taxonomy" id="287752"/>
    <lineage>
        <taxon>Bacteria</taxon>
        <taxon>Pseudomonadati</taxon>
        <taxon>Pseudomonadota</taxon>
        <taxon>Alphaproteobacteria</taxon>
        <taxon>Hyphomicrobiales</taxon>
        <taxon>Aurantimonadaceae</taxon>
        <taxon>Aurantimonas</taxon>
    </lineage>
</organism>
<accession>Q1YE74</accession>
<feature type="compositionally biased region" description="Acidic residues" evidence="1">
    <location>
        <begin position="171"/>
        <end position="186"/>
    </location>
</feature>